<accession>A0ACA9R278</accession>
<organism evidence="1 2">
    <name type="scientific">Racocetra persica</name>
    <dbReference type="NCBI Taxonomy" id="160502"/>
    <lineage>
        <taxon>Eukaryota</taxon>
        <taxon>Fungi</taxon>
        <taxon>Fungi incertae sedis</taxon>
        <taxon>Mucoromycota</taxon>
        <taxon>Glomeromycotina</taxon>
        <taxon>Glomeromycetes</taxon>
        <taxon>Diversisporales</taxon>
        <taxon>Gigasporaceae</taxon>
        <taxon>Racocetra</taxon>
    </lineage>
</organism>
<dbReference type="Proteomes" id="UP000789920">
    <property type="component" value="Unassembled WGS sequence"/>
</dbReference>
<comment type="caution">
    <text evidence="1">The sequence shown here is derived from an EMBL/GenBank/DDBJ whole genome shotgun (WGS) entry which is preliminary data.</text>
</comment>
<proteinExistence type="predicted"/>
<reference evidence="1" key="1">
    <citation type="submission" date="2021-06" db="EMBL/GenBank/DDBJ databases">
        <authorList>
            <person name="Kallberg Y."/>
            <person name="Tangrot J."/>
            <person name="Rosling A."/>
        </authorList>
    </citation>
    <scope>NUCLEOTIDE SEQUENCE</scope>
    <source>
        <strain evidence="1">MA461A</strain>
    </source>
</reference>
<evidence type="ECO:0000313" key="1">
    <source>
        <dbReference type="EMBL" id="CAG8773597.1"/>
    </source>
</evidence>
<dbReference type="EMBL" id="CAJVQC010041724">
    <property type="protein sequence ID" value="CAG8773597.1"/>
    <property type="molecule type" value="Genomic_DNA"/>
</dbReference>
<gene>
    <name evidence="1" type="ORF">RPERSI_LOCUS16703</name>
</gene>
<name>A0ACA9R278_9GLOM</name>
<feature type="non-terminal residue" evidence="1">
    <location>
        <position position="1"/>
    </location>
</feature>
<keyword evidence="2" id="KW-1185">Reference proteome</keyword>
<sequence>IHMTLYLHSLLTATPQLFDKPFLSQNPKDFWSKRWHQMYRSSFTELGYFPIINFLEKFNNSRVTLFSRVNSAGKLHLMVSNFITLLRRLGSLLGYKTFLRNIKIQKDIQNLETVNQNDEMLKSNHIFKNSGSTFTAYSELSRALGIIGSFLWSAILHEYLFIGLFGWNNSRGEHFSFFLVHAILMIIWDVLGKLADRCWRLYYNRDHYVTSIVYLIWDVNENFNKSVVDNISKKLHKVQ</sequence>
<evidence type="ECO:0000313" key="2">
    <source>
        <dbReference type="Proteomes" id="UP000789920"/>
    </source>
</evidence>
<protein>
    <submittedName>
        <fullName evidence="1">23296_t:CDS:1</fullName>
    </submittedName>
</protein>